<evidence type="ECO:0000313" key="2">
    <source>
        <dbReference type="EMBL" id="BAH38437.1"/>
    </source>
</evidence>
<evidence type="ECO:0000256" key="1">
    <source>
        <dbReference type="SAM" id="Phobius"/>
    </source>
</evidence>
<dbReference type="InterPro" id="IPR052724">
    <property type="entry name" value="GT117_domain-containing"/>
</dbReference>
<proteinExistence type="predicted"/>
<keyword evidence="1" id="KW-0812">Transmembrane</keyword>
<feature type="transmembrane region" description="Helical" evidence="1">
    <location>
        <begin position="203"/>
        <end position="223"/>
    </location>
</feature>
<name>C1A877_GEMAT</name>
<feature type="transmembrane region" description="Helical" evidence="1">
    <location>
        <begin position="359"/>
        <end position="381"/>
    </location>
</feature>
<dbReference type="AlphaFoldDB" id="C1A877"/>
<feature type="transmembrane region" description="Helical" evidence="1">
    <location>
        <begin position="105"/>
        <end position="122"/>
    </location>
</feature>
<keyword evidence="3" id="KW-1185">Reference proteome</keyword>
<evidence type="ECO:0000313" key="3">
    <source>
        <dbReference type="Proteomes" id="UP000002209"/>
    </source>
</evidence>
<dbReference type="PANTHER" id="PTHR16214">
    <property type="entry name" value="TRANSMEMBRANE PROTEIN 260"/>
    <property type="match status" value="1"/>
</dbReference>
<dbReference type="Proteomes" id="UP000002209">
    <property type="component" value="Chromosome"/>
</dbReference>
<feature type="transmembrane region" description="Helical" evidence="1">
    <location>
        <begin position="387"/>
        <end position="405"/>
    </location>
</feature>
<keyword evidence="1" id="KW-0472">Membrane</keyword>
<feature type="transmembrane region" description="Helical" evidence="1">
    <location>
        <begin position="314"/>
        <end position="333"/>
    </location>
</feature>
<feature type="transmembrane region" description="Helical" evidence="1">
    <location>
        <begin position="291"/>
        <end position="308"/>
    </location>
</feature>
<feature type="transmembrane region" description="Helical" evidence="1">
    <location>
        <begin position="79"/>
        <end position="98"/>
    </location>
</feature>
<dbReference type="EMBL" id="AP009153">
    <property type="protein sequence ID" value="BAH38437.1"/>
    <property type="molecule type" value="Genomic_DNA"/>
</dbReference>
<dbReference type="InterPro" id="IPR021280">
    <property type="entry name" value="TMEM260-like"/>
</dbReference>
<dbReference type="Pfam" id="PF11028">
    <property type="entry name" value="TMEM260-like"/>
    <property type="match status" value="1"/>
</dbReference>
<organism evidence="2 3">
    <name type="scientific">Gemmatimonas aurantiaca (strain DSM 14586 / JCM 11422 / NBRC 100505 / T-27)</name>
    <dbReference type="NCBI Taxonomy" id="379066"/>
    <lineage>
        <taxon>Bacteria</taxon>
        <taxon>Pseudomonadati</taxon>
        <taxon>Gemmatimonadota</taxon>
        <taxon>Gemmatimonadia</taxon>
        <taxon>Gemmatimonadales</taxon>
        <taxon>Gemmatimonadaceae</taxon>
        <taxon>Gemmatimonas</taxon>
    </lineage>
</organism>
<feature type="transmembrane region" description="Helical" evidence="1">
    <location>
        <begin position="128"/>
        <end position="145"/>
    </location>
</feature>
<dbReference type="PANTHER" id="PTHR16214:SF3">
    <property type="entry name" value="TRANSMEMBRANE PROTEIN 260"/>
    <property type="match status" value="1"/>
</dbReference>
<protein>
    <submittedName>
        <fullName evidence="2">Hypothetical membrane protein</fullName>
    </submittedName>
</protein>
<feature type="transmembrane region" description="Helical" evidence="1">
    <location>
        <begin position="166"/>
        <end position="191"/>
    </location>
</feature>
<dbReference type="HOGENOM" id="CLU_448165_0_0_0"/>
<accession>C1A877</accession>
<dbReference type="eggNOG" id="COG1807">
    <property type="taxonomic scope" value="Bacteria"/>
</dbReference>
<keyword evidence="1" id="KW-1133">Transmembrane helix</keyword>
<dbReference type="KEGG" id="gau:GAU_1395"/>
<sequence>MRRRGVKLPSAVVAAGVTTMVLLTAYLATAAPDLTFWDASELTAAAHTLGIPHPPGTPLWVLLGRVAVLAFQSVNPARAVTLLSVLAAALTGGVGAWMASRWIGARGAVVSAVIAGTFYTVWNNATETEVYAVSLLASVLLLCVGERAGRGDIDEPQRARLRGLMAFIVGLAVPLHLSMLVALPAAVAFAWRGPRPNARQVVGWGMLALLGFSTVAVLPLMAAQGPALNSGNPITFDALLAVLRREQYEVPGLWPRNAPLWLQLGNVLQWADWQVAFGIEPRPVPSWPRTALTLLFVWVGLLGLRALWKHEARVGRAMLLLVLSASFGVALWLNMRLGPTFGGSLVPANALHEARERDYFFALGFWAWGMLAGAGLTAVSATLARRLPPPIAVVPYFAAVIPLVVNRTLVDRTHEPAASLPRVYARLLLDAVPERGVLLAGGDNDTFPLWYLQQVEGVREDVTVVTVPLLGAEWYRARLVREGLLAEQAVVRWPGLAGALRSVMIHAELARRPVRVSTLLGRHERVELDGAVGWALEGLVYAPSRALAARSTGLDLSAMRESRDRTPPSALTTLPVGADPALGTAQELLRCNTIERLADPLLVSWCGGF</sequence>
<gene>
    <name evidence="2" type="ordered locus">GAU_1395</name>
</gene>
<reference evidence="3" key="1">
    <citation type="submission" date="2006-03" db="EMBL/GenBank/DDBJ databases">
        <title>Complete genome sequence of Gemmatimonas aurantiaca T-27 that represents a novel phylum Gemmatimonadetes.</title>
        <authorList>
            <person name="Takasaki K."/>
            <person name="Ichikawa N."/>
            <person name="Miura H."/>
            <person name="Matsushita S."/>
            <person name="Watanabe Y."/>
            <person name="Oguchi A."/>
            <person name="Ankai A."/>
            <person name="Yashiro I."/>
            <person name="Takahashi M."/>
            <person name="Terui Y."/>
            <person name="Fukui S."/>
            <person name="Yokoyama H."/>
            <person name="Tanikawa S."/>
            <person name="Hanada S."/>
            <person name="Kamagata Y."/>
            <person name="Fujita N."/>
        </authorList>
    </citation>
    <scope>NUCLEOTIDE SEQUENCE [LARGE SCALE GENOMIC DNA]</scope>
    <source>
        <strain evidence="3">T-27 / DSM 14586 / JCM 11422 / NBRC 100505</strain>
    </source>
</reference>
<dbReference type="STRING" id="379066.GAU_1395"/>